<evidence type="ECO:0000256" key="6">
    <source>
        <dbReference type="ARBA" id="ARBA00022801"/>
    </source>
</evidence>
<dbReference type="Gene3D" id="3.10.10.10">
    <property type="entry name" value="HIV Type 1 Reverse Transcriptase, subunit A, domain 1"/>
    <property type="match status" value="1"/>
</dbReference>
<proteinExistence type="predicted"/>
<keyword evidence="6" id="KW-0378">Hydrolase</keyword>
<keyword evidence="11" id="KW-1185">Reference proteome</keyword>
<dbReference type="SUPFAM" id="SSF56672">
    <property type="entry name" value="DNA/RNA polymerases"/>
    <property type="match status" value="1"/>
</dbReference>
<dbReference type="PANTHER" id="PTHR37984">
    <property type="entry name" value="PROTEIN CBG26694"/>
    <property type="match status" value="1"/>
</dbReference>
<feature type="region of interest" description="Disordered" evidence="9">
    <location>
        <begin position="119"/>
        <end position="158"/>
    </location>
</feature>
<dbReference type="InterPro" id="IPR050951">
    <property type="entry name" value="Retrovirus_Pol_polyprotein"/>
</dbReference>
<feature type="compositionally biased region" description="Low complexity" evidence="9">
    <location>
        <begin position="1095"/>
        <end position="1109"/>
    </location>
</feature>
<feature type="region of interest" description="Disordered" evidence="9">
    <location>
        <begin position="452"/>
        <end position="473"/>
    </location>
</feature>
<dbReference type="Gene3D" id="3.30.70.270">
    <property type="match status" value="2"/>
</dbReference>
<feature type="region of interest" description="Disordered" evidence="9">
    <location>
        <begin position="1076"/>
        <end position="1112"/>
    </location>
</feature>
<dbReference type="GO" id="GO:0003964">
    <property type="term" value="F:RNA-directed DNA polymerase activity"/>
    <property type="evidence" value="ECO:0007669"/>
    <property type="project" value="UniProtKB-EC"/>
</dbReference>
<feature type="compositionally biased region" description="Basic and acidic residues" evidence="9">
    <location>
        <begin position="461"/>
        <end position="473"/>
    </location>
</feature>
<dbReference type="Gene3D" id="3.30.420.10">
    <property type="entry name" value="Ribonuclease H-like superfamily/Ribonuclease H"/>
    <property type="match status" value="1"/>
</dbReference>
<evidence type="ECO:0000256" key="4">
    <source>
        <dbReference type="ARBA" id="ARBA00022722"/>
    </source>
</evidence>
<dbReference type="InterPro" id="IPR041373">
    <property type="entry name" value="RT_RNaseH"/>
</dbReference>
<dbReference type="Pfam" id="PF17921">
    <property type="entry name" value="Integrase_H2C2"/>
    <property type="match status" value="1"/>
</dbReference>
<dbReference type="Gene3D" id="1.10.340.70">
    <property type="match status" value="1"/>
</dbReference>
<feature type="compositionally biased region" description="Polar residues" evidence="9">
    <location>
        <begin position="1079"/>
        <end position="1094"/>
    </location>
</feature>
<dbReference type="InterPro" id="IPR036397">
    <property type="entry name" value="RNaseH_sf"/>
</dbReference>
<keyword evidence="8" id="KW-0175">Coiled coil</keyword>
<dbReference type="PROSITE" id="PS50994">
    <property type="entry name" value="INTEGRASE"/>
    <property type="match status" value="1"/>
</dbReference>
<dbReference type="PANTHER" id="PTHR37984:SF5">
    <property type="entry name" value="PROTEIN NYNRIN-LIKE"/>
    <property type="match status" value="1"/>
</dbReference>
<dbReference type="InterPro" id="IPR001584">
    <property type="entry name" value="Integrase_cat-core"/>
</dbReference>
<dbReference type="GO" id="GO:0003676">
    <property type="term" value="F:nucleic acid binding"/>
    <property type="evidence" value="ECO:0007669"/>
    <property type="project" value="InterPro"/>
</dbReference>
<evidence type="ECO:0000256" key="8">
    <source>
        <dbReference type="SAM" id="Coils"/>
    </source>
</evidence>
<keyword evidence="7" id="KW-0695">RNA-directed DNA polymerase</keyword>
<dbReference type="CDD" id="cd01647">
    <property type="entry name" value="RT_LTR"/>
    <property type="match status" value="1"/>
</dbReference>
<evidence type="ECO:0000256" key="1">
    <source>
        <dbReference type="ARBA" id="ARBA00012493"/>
    </source>
</evidence>
<evidence type="ECO:0000256" key="5">
    <source>
        <dbReference type="ARBA" id="ARBA00022759"/>
    </source>
</evidence>
<keyword evidence="3" id="KW-0548">Nucleotidyltransferase</keyword>
<dbReference type="InterPro" id="IPR043128">
    <property type="entry name" value="Rev_trsase/Diguanyl_cyclase"/>
</dbReference>
<keyword evidence="5" id="KW-0255">Endonuclease</keyword>
<dbReference type="InterPro" id="IPR041588">
    <property type="entry name" value="Integrase_H2C2"/>
</dbReference>
<dbReference type="Pfam" id="PF00078">
    <property type="entry name" value="RVT_1"/>
    <property type="match status" value="1"/>
</dbReference>
<evidence type="ECO:0000313" key="11">
    <source>
        <dbReference type="Proteomes" id="UP000095281"/>
    </source>
</evidence>
<dbReference type="SUPFAM" id="SSF53098">
    <property type="entry name" value="Ribonuclease H-like"/>
    <property type="match status" value="1"/>
</dbReference>
<feature type="domain" description="Integrase catalytic" evidence="10">
    <location>
        <begin position="1783"/>
        <end position="1955"/>
    </location>
</feature>
<feature type="coiled-coil region" evidence="8">
    <location>
        <begin position="66"/>
        <end position="100"/>
    </location>
</feature>
<keyword evidence="2" id="KW-0808">Transferase</keyword>
<feature type="compositionally biased region" description="Polar residues" evidence="9">
    <location>
        <begin position="132"/>
        <end position="141"/>
    </location>
</feature>
<dbReference type="WBParaSite" id="MhA1_Contig917.frz3.fgene2">
    <property type="protein sequence ID" value="MhA1_Contig917.frz3.fgene2"/>
    <property type="gene ID" value="MhA1_Contig917.frz3.fgene2"/>
</dbReference>
<protein>
    <recommendedName>
        <fullName evidence="1">RNA-directed DNA polymerase</fullName>
        <ecNumber evidence="1">2.7.7.49</ecNumber>
    </recommendedName>
</protein>
<reference evidence="12" key="1">
    <citation type="submission" date="2016-11" db="UniProtKB">
        <authorList>
            <consortium name="WormBaseParasite"/>
        </authorList>
    </citation>
    <scope>IDENTIFICATION</scope>
</reference>
<evidence type="ECO:0000313" key="12">
    <source>
        <dbReference type="WBParaSite" id="MhA1_Contig917.frz3.fgene2"/>
    </source>
</evidence>
<dbReference type="InterPro" id="IPR012337">
    <property type="entry name" value="RNaseH-like_sf"/>
</dbReference>
<dbReference type="Pfam" id="PF17917">
    <property type="entry name" value="RT_RNaseH"/>
    <property type="match status" value="1"/>
</dbReference>
<evidence type="ECO:0000256" key="3">
    <source>
        <dbReference type="ARBA" id="ARBA00022695"/>
    </source>
</evidence>
<name>A0A1I8C0J4_MELHA</name>
<accession>A0A1I8C0J4</accession>
<dbReference type="EC" id="2.7.7.49" evidence="1"/>
<keyword evidence="4" id="KW-0540">Nuclease</keyword>
<evidence type="ECO:0000259" key="10">
    <source>
        <dbReference type="PROSITE" id="PS50994"/>
    </source>
</evidence>
<dbReference type="GO" id="GO:0015074">
    <property type="term" value="P:DNA integration"/>
    <property type="evidence" value="ECO:0007669"/>
    <property type="project" value="InterPro"/>
</dbReference>
<evidence type="ECO:0000256" key="7">
    <source>
        <dbReference type="ARBA" id="ARBA00022918"/>
    </source>
</evidence>
<dbReference type="GO" id="GO:0042575">
    <property type="term" value="C:DNA polymerase complex"/>
    <property type="evidence" value="ECO:0007669"/>
    <property type="project" value="UniProtKB-ARBA"/>
</dbReference>
<dbReference type="InterPro" id="IPR000477">
    <property type="entry name" value="RT_dom"/>
</dbReference>
<evidence type="ECO:0000256" key="2">
    <source>
        <dbReference type="ARBA" id="ARBA00022679"/>
    </source>
</evidence>
<organism evidence="11 12">
    <name type="scientific">Meloidogyne hapla</name>
    <name type="common">Root-knot nematode worm</name>
    <dbReference type="NCBI Taxonomy" id="6305"/>
    <lineage>
        <taxon>Eukaryota</taxon>
        <taxon>Metazoa</taxon>
        <taxon>Ecdysozoa</taxon>
        <taxon>Nematoda</taxon>
        <taxon>Chromadorea</taxon>
        <taxon>Rhabditida</taxon>
        <taxon>Tylenchina</taxon>
        <taxon>Tylenchomorpha</taxon>
        <taxon>Tylenchoidea</taxon>
        <taxon>Meloidogynidae</taxon>
        <taxon>Meloidogyninae</taxon>
        <taxon>Meloidogyne</taxon>
    </lineage>
</organism>
<dbReference type="CDD" id="cd09274">
    <property type="entry name" value="RNase_HI_RT_Ty3"/>
    <property type="match status" value="1"/>
</dbReference>
<evidence type="ECO:0000256" key="9">
    <source>
        <dbReference type="SAM" id="MobiDB-lite"/>
    </source>
</evidence>
<dbReference type="FunFam" id="3.30.70.270:FF:000020">
    <property type="entry name" value="Transposon Tf2-6 polyprotein-like Protein"/>
    <property type="match status" value="1"/>
</dbReference>
<dbReference type="Proteomes" id="UP000095281">
    <property type="component" value="Unplaced"/>
</dbReference>
<dbReference type="InterPro" id="IPR043502">
    <property type="entry name" value="DNA/RNA_pol_sf"/>
</dbReference>
<sequence length="2152" mass="244253">MTENSVEISVCDKKLFEGRVISTAAKISDVARAHQDTILLEEGVNRDMRAVNRRVGIIERDTNDGFKAVAERIDNLGDKVEQLEDRVERLRIELEARDNLEFDELNRSSSAARLFNLNKRPAANPPLPPNGQPQSSGSLNRIGTPASLGNKKDKSQSNHNVANEVVLEPQNTDNEINVLGEGSSSSAPQLGVFTGETASAFADWTVKFMDHVEVFGTAWCEKFLKIYFHLKGTHSRMLLKTHVSAEAREEILCRCFTEKVRPEYQRSLQLVGPLIGRKDFDKLTAYVQELEVAAERDGRNMNEGIHTISDQTGQVPRGRFTTWRPIGSGNTPQGSRGFNRNVSGRFATSSNAQRLGYGGYRVGNQWRPQNDRRWNSRPYCHFCRRTGHDQYNCRERRANDNYNNRNRERREFKDKDNLEIKERLDDLTVQLHEMKMSGNYASASQGNIRSLQPIAPSSPPEEIKPAKEKEEPKKIASWESKGYRVRMPSLLGTSLMLIMLCSCALAINPVLIPKGPMICQTHKQAMLWEMPDIPSCPTVNLTAKHVPVMERRRIYIPNSIEFSTKAWACRKIKKNVRKYTTITGISVEEKLVHDELEVSIEECNQMIKHHSCSLGILKENSNLWQTENKIDLTPRMWFLGSFSWKNISSENCFLFENRIDSHFGASEVVTPLGTTRDCPYTKGHCVLEDKTVIIWEVDSQRKCNFIPVGEKEGRCMGATWLSDDGRLGLTFGNESFVEDCGQNISVSDQGLGSVLLSFSKVNRSKRSSEKEQEKKFYDGVATSSQLASQLTYLDSSITRAINFAFAQSLRSFCEFTEMVKHWTEATYLADPTDLARSMFSNSYLVAKKSARSLMKVWPCVPLGKGDYEFRPTKFDQCFEFLPIILKTESNEHLAFLDPMTMIVDQIEGKITSVKPRILKSHEVKLNFVNFIPNIESHAFHQLVLLNMTDIKDHAFVSNLVKVSQMTYQIHEKDNLVSATMSQEWQEVENQLEKGVIGDYKSVWEAIVSILVVILALDFGIRFAMIIAEVYLGNGRLGRLLFGSEVQKAPATKRVLDIRRVPEPIGEMDNAYEEPINRRPLSTSWPPSIRNTSNANTLPRNTTNTRPRSTMDFNGSRGFLGTLGSSANTVVVDVSLNSVPVKCLIDTGAITSVANIALADCEVMKTDSEGILAEVNLSESVSEINSLGKSGVTIDPTYKIDFEKATVKGEDLNKLKELCEEFEDIFSKSQYDIGSCTAGEHDIITTSEEPVASRPHRVPFKYRDELQNHIDQLLASGVMVESDTPWVSNIVLVQKKDGGLRPCIDFRKLNEVTVPDHFPLPRLETILEKVGNCRYYSSLDLATYVDDILIFTKSENFDEHIKALRSVFERFRRFNLKLSPKKCTFASASMEFLGFIVNESGYTPSLRKTETILNLKIPTSVREVRHVIGMANFFRKHVPSFSTIVEPLTRLTRKEIPFTWGEEQQEAFEKIKKILSEKPVLIFPDYSKPFHIFCDASQVGQGGALMQWDEEKKVYGVICYCSRTLSNAERNWPPVQVELGAIIFALRQFKPFIFMSSIELHTDHKPLAFLLKKAETHQHLARWLVELQNYNIKIVHIAGKQNTLADALSRIPHEDLTPEEVDKISELEDIAEFPVCLAIERKPRVIHEVFALTLSLRSMEGEIHQVDIRNEQMEDPEASILIEFLKKGNFPKELSEGDKDEYAALAKDLCLESGVLYHHYKDHRPRIYIPISLRAMIFDSFHTTKLGGGHMDFGKTLRKCKKYYWPRMHSDIVTWHKQCITCQLRHSPNPPYRAEMCTPPVNTFFAKHLAGPFPKTQSGNKHILNIVCWFTKFVISVPIPDAKASTIASAFLRQCYLRFGGCTELITDNATAFTSDFFKSLCAMSYINKTYAIPHWSQGNAVTERSFRTFHNILAKYITSDQPDFDEHLEFANFCYNTSVHQSTNETPFFLMYGRDPIFCVDLILDPKIREPIALNDEQEIKQKLIVSLRCAWKSAAEANSEAQLRAKAQYDRLIRNPTITIGDRVLLRNYTGKIGTSKKFHLPWKGVFRVIEINGVHVTITSCSSPQANPRVVHINQLKKCIEPLPCEPVCTTPRLENEELEALAEANAEEVVDMPGFSHKNVVEANVERTQESQTTEEVNRLIRNPTITIP</sequence>